<evidence type="ECO:0000313" key="1">
    <source>
        <dbReference type="EMBL" id="ACX74787.1"/>
    </source>
</evidence>
<dbReference type="EMBL" id="CP002158">
    <property type="protein sequence ID" value="ADL27204.1"/>
    <property type="molecule type" value="Genomic_DNA"/>
</dbReference>
<organism evidence="2 3">
    <name type="scientific">Fibrobacter succinogenes (strain ATCC 19169 / S85)</name>
    <dbReference type="NCBI Taxonomy" id="59374"/>
    <lineage>
        <taxon>Bacteria</taxon>
        <taxon>Pseudomonadati</taxon>
        <taxon>Fibrobacterota</taxon>
        <taxon>Fibrobacteria</taxon>
        <taxon>Fibrobacterales</taxon>
        <taxon>Fibrobacteraceae</taxon>
        <taxon>Fibrobacter</taxon>
    </lineage>
</organism>
<dbReference type="KEGG" id="fsu:Fisuc_1184"/>
<accession>C9RQB0</accession>
<keyword evidence="4" id="KW-1185">Reference proteome</keyword>
<proteinExistence type="predicted"/>
<sequence>MATIKELKANGAPRFKVPGKEEIYDAFDQFLAENFLGETVEAIPAAPANGEFAPQAVALYAIANTGKGNAGLWKAGTGTSSKNWDLSFLQGILNQFSTLPAATRGKTVSEIKEQLEDFASKKFAKNPANARNGLLHLCNPNIYTPIYSFADKLAICKEQSRLLEDFKLSKRWDSGLLKLKVFRKDGYVAIQTDEQLCWIFDKLSTMHKIEDEEFEVFMKNYFTAPKKSTAKKKQ</sequence>
<dbReference type="Proteomes" id="UP000001497">
    <property type="component" value="Chromosome"/>
</dbReference>
<dbReference type="OrthoDB" id="9801764at2"/>
<evidence type="ECO:0000313" key="2">
    <source>
        <dbReference type="EMBL" id="ADL27204.1"/>
    </source>
</evidence>
<dbReference type="HOGENOM" id="CLU_1183620_0_0_0"/>
<dbReference type="KEGG" id="fsc:FSU_1646"/>
<dbReference type="Proteomes" id="UP000000517">
    <property type="component" value="Chromosome"/>
</dbReference>
<reference evidence="1 4" key="1">
    <citation type="submission" date="2009-10" db="EMBL/GenBank/DDBJ databases">
        <title>Complete sequence of Fibrobacter succinogenes subsp. succinogenes S85.</title>
        <authorList>
            <consortium name="US DOE Joint Genome Institute"/>
            <person name="Lucas S."/>
            <person name="Copeland A."/>
            <person name="Lapidus A."/>
            <person name="Glavina del Rio T."/>
            <person name="Tice H."/>
            <person name="Bruce D."/>
            <person name="Goodwin L."/>
            <person name="Pitluck S."/>
            <person name="Chertkov O."/>
            <person name="Detter J.C."/>
            <person name="Han C."/>
            <person name="Tapia R."/>
            <person name="Larimer F."/>
            <person name="Land M."/>
            <person name="Hauser L."/>
            <person name="Kyrpides N."/>
            <person name="Mikhailova N."/>
            <person name="Weimer P.J."/>
            <person name="Stevenson D.M."/>
            <person name="Boyum J."/>
            <person name="Brumm P.I."/>
            <person name="Mead D."/>
        </authorList>
    </citation>
    <scope>NUCLEOTIDE SEQUENCE [LARGE SCALE GENOMIC DNA]</scope>
    <source>
        <strain evidence="4">ATCC 19169 / S85</strain>
        <strain evidence="1">S85</strain>
    </source>
</reference>
<dbReference type="RefSeq" id="WP_014545907.1">
    <property type="nucleotide sequence ID" value="NC_013410.1"/>
</dbReference>
<protein>
    <submittedName>
        <fullName evidence="2">Uncharacterized protein</fullName>
    </submittedName>
</protein>
<dbReference type="AlphaFoldDB" id="C9RQB0"/>
<reference evidence="2" key="3">
    <citation type="submission" date="2010-08" db="EMBL/GenBank/DDBJ databases">
        <authorList>
            <person name="Durkin A.S."/>
            <person name="Nelson K.E."/>
            <person name="Morrison M."/>
            <person name="Forsberg C.W."/>
            <person name="Wilson D.B."/>
            <person name="Russell J.B."/>
            <person name="Cann I.K.O."/>
            <person name="Mackie R.I."/>
            <person name="White B.A."/>
        </authorList>
    </citation>
    <scope>NUCLEOTIDE SEQUENCE</scope>
    <source>
        <strain evidence="2">S85</strain>
    </source>
</reference>
<dbReference type="STRING" id="59374.FSU_1646"/>
<evidence type="ECO:0000313" key="3">
    <source>
        <dbReference type="Proteomes" id="UP000000517"/>
    </source>
</evidence>
<dbReference type="EMBL" id="CP001792">
    <property type="protein sequence ID" value="ACX74787.1"/>
    <property type="molecule type" value="Genomic_DNA"/>
</dbReference>
<name>C9RQB0_FIBSS</name>
<reference evidence="3" key="2">
    <citation type="submission" date="2010-08" db="EMBL/GenBank/DDBJ databases">
        <title>Complete sequence of Fibrobacter succinogenes subsp. succinogenes S85.</title>
        <authorList>
            <person name="Durkin A.S."/>
            <person name="Nelson K.E."/>
            <person name="Morrison M."/>
            <person name="Forsberg C.W."/>
            <person name="Wilson D.B."/>
            <person name="Russell J.B."/>
            <person name="Cann I.K.O."/>
            <person name="Mackie R.I."/>
            <person name="White B.A."/>
        </authorList>
    </citation>
    <scope>NUCLEOTIDE SEQUENCE [LARGE SCALE GENOMIC DNA]</scope>
    <source>
        <strain evidence="3">ATCC 19169 / S85</strain>
    </source>
</reference>
<gene>
    <name evidence="1" type="ordered locus">Fisuc_1184</name>
    <name evidence="2" type="ordered locus">FSU_1646</name>
</gene>
<evidence type="ECO:0000313" key="4">
    <source>
        <dbReference type="Proteomes" id="UP000001497"/>
    </source>
</evidence>